<evidence type="ECO:0000256" key="1">
    <source>
        <dbReference type="ARBA" id="ARBA00004141"/>
    </source>
</evidence>
<dbReference type="Pfam" id="PF13000">
    <property type="entry name" value="Acatn"/>
    <property type="match status" value="3"/>
</dbReference>
<evidence type="ECO:0000256" key="6">
    <source>
        <dbReference type="SAM" id="Phobius"/>
    </source>
</evidence>
<dbReference type="InterPro" id="IPR036259">
    <property type="entry name" value="MFS_trans_sf"/>
</dbReference>
<feature type="transmembrane region" description="Helical" evidence="6">
    <location>
        <begin position="368"/>
        <end position="387"/>
    </location>
</feature>
<evidence type="ECO:0000313" key="8">
    <source>
        <dbReference type="Proteomes" id="UP000738359"/>
    </source>
</evidence>
<dbReference type="GO" id="GO:0008521">
    <property type="term" value="F:acetyl-CoA transmembrane transporter activity"/>
    <property type="evidence" value="ECO:0007669"/>
    <property type="project" value="InterPro"/>
</dbReference>
<dbReference type="InterPro" id="IPR024371">
    <property type="entry name" value="AcetylCoA_trans_1-like"/>
</dbReference>
<feature type="transmembrane region" description="Helical" evidence="6">
    <location>
        <begin position="533"/>
        <end position="554"/>
    </location>
</feature>
<feature type="compositionally biased region" description="Low complexity" evidence="5">
    <location>
        <begin position="9"/>
        <end position="21"/>
    </location>
</feature>
<feature type="transmembrane region" description="Helical" evidence="6">
    <location>
        <begin position="198"/>
        <end position="221"/>
    </location>
</feature>
<dbReference type="GO" id="GO:0016020">
    <property type="term" value="C:membrane"/>
    <property type="evidence" value="ECO:0007669"/>
    <property type="project" value="UniProtKB-SubCell"/>
</dbReference>
<feature type="transmembrane region" description="Helical" evidence="6">
    <location>
        <begin position="242"/>
        <end position="261"/>
    </location>
</feature>
<reference evidence="7" key="1">
    <citation type="journal article" date="2020" name="Fungal Divers.">
        <title>Resolving the Mortierellaceae phylogeny through synthesis of multi-gene phylogenetics and phylogenomics.</title>
        <authorList>
            <person name="Vandepol N."/>
            <person name="Liber J."/>
            <person name="Desiro A."/>
            <person name="Na H."/>
            <person name="Kennedy M."/>
            <person name="Barry K."/>
            <person name="Grigoriev I.V."/>
            <person name="Miller A.N."/>
            <person name="O'Donnell K."/>
            <person name="Stajich J.E."/>
            <person name="Bonito G."/>
        </authorList>
    </citation>
    <scope>NUCLEOTIDE SEQUENCE</scope>
    <source>
        <strain evidence="7">CK1249</strain>
    </source>
</reference>
<evidence type="ECO:0008006" key="9">
    <source>
        <dbReference type="Google" id="ProtNLM"/>
    </source>
</evidence>
<evidence type="ECO:0000256" key="2">
    <source>
        <dbReference type="ARBA" id="ARBA00022692"/>
    </source>
</evidence>
<dbReference type="OrthoDB" id="6415790at2759"/>
<evidence type="ECO:0000313" key="7">
    <source>
        <dbReference type="EMBL" id="KAF9966655.1"/>
    </source>
</evidence>
<dbReference type="SUPFAM" id="SSF103473">
    <property type="entry name" value="MFS general substrate transporter"/>
    <property type="match status" value="1"/>
</dbReference>
<keyword evidence="3 6" id="KW-1133">Transmembrane helix</keyword>
<feature type="transmembrane region" description="Helical" evidence="6">
    <location>
        <begin position="399"/>
        <end position="418"/>
    </location>
</feature>
<dbReference type="Gene3D" id="1.20.1250.20">
    <property type="entry name" value="MFS general substrate transporter like domains"/>
    <property type="match status" value="1"/>
</dbReference>
<feature type="transmembrane region" description="Helical" evidence="6">
    <location>
        <begin position="281"/>
        <end position="301"/>
    </location>
</feature>
<dbReference type="PANTHER" id="PTHR12778">
    <property type="entry name" value="SOLUTE CARRIER FAMILY 33 ACETYL-COA TRANSPORTER -RELATED"/>
    <property type="match status" value="1"/>
</dbReference>
<gene>
    <name evidence="7" type="ORF">BGZ70_001690</name>
</gene>
<accession>A0A9P6M5S3</accession>
<feature type="region of interest" description="Disordered" evidence="5">
    <location>
        <begin position="1"/>
        <end position="49"/>
    </location>
</feature>
<dbReference type="PANTHER" id="PTHR12778:SF9">
    <property type="entry name" value="ACETYL-COENZYME A TRANSPORTER 1"/>
    <property type="match status" value="1"/>
</dbReference>
<dbReference type="GO" id="GO:0035348">
    <property type="term" value="P:acetyl-CoA transmembrane transport"/>
    <property type="evidence" value="ECO:0007669"/>
    <property type="project" value="InterPro"/>
</dbReference>
<feature type="transmembrane region" description="Helical" evidence="6">
    <location>
        <begin position="430"/>
        <end position="450"/>
    </location>
</feature>
<feature type="transmembrane region" description="Helical" evidence="6">
    <location>
        <begin position="102"/>
        <end position="127"/>
    </location>
</feature>
<keyword evidence="8" id="KW-1185">Reference proteome</keyword>
<organism evidence="7 8">
    <name type="scientific">Mortierella alpina</name>
    <name type="common">Oleaginous fungus</name>
    <name type="synonym">Mortierella renispora</name>
    <dbReference type="NCBI Taxonomy" id="64518"/>
    <lineage>
        <taxon>Eukaryota</taxon>
        <taxon>Fungi</taxon>
        <taxon>Fungi incertae sedis</taxon>
        <taxon>Mucoromycota</taxon>
        <taxon>Mortierellomycotina</taxon>
        <taxon>Mortierellomycetes</taxon>
        <taxon>Mortierellales</taxon>
        <taxon>Mortierellaceae</taxon>
        <taxon>Mortierella</taxon>
    </lineage>
</organism>
<evidence type="ECO:0000256" key="3">
    <source>
        <dbReference type="ARBA" id="ARBA00022989"/>
    </source>
</evidence>
<comment type="caution">
    <text evidence="7">The sequence shown here is derived from an EMBL/GenBank/DDBJ whole genome shotgun (WGS) entry which is preliminary data.</text>
</comment>
<dbReference type="Proteomes" id="UP000738359">
    <property type="component" value="Unassembled WGS sequence"/>
</dbReference>
<comment type="subcellular location">
    <subcellularLocation>
        <location evidence="1">Membrane</location>
        <topology evidence="1">Multi-pass membrane protein</topology>
    </subcellularLocation>
</comment>
<dbReference type="FunFam" id="1.20.1250.20:FF:000289">
    <property type="entry name" value="Acetyl-coenzyme A transporter 1"/>
    <property type="match status" value="1"/>
</dbReference>
<dbReference type="AlphaFoldDB" id="A0A9P6M5S3"/>
<dbReference type="EMBL" id="JAAAHY010000139">
    <property type="protein sequence ID" value="KAF9966655.1"/>
    <property type="molecule type" value="Genomic_DNA"/>
</dbReference>
<dbReference type="InterPro" id="IPR004752">
    <property type="entry name" value="AmpG_permease/AT-1"/>
</dbReference>
<keyword evidence="4 6" id="KW-0472">Membrane</keyword>
<proteinExistence type="predicted"/>
<evidence type="ECO:0000256" key="5">
    <source>
        <dbReference type="SAM" id="MobiDB-lite"/>
    </source>
</evidence>
<keyword evidence="2 6" id="KW-0812">Transmembrane</keyword>
<feature type="transmembrane region" description="Helical" evidence="6">
    <location>
        <begin position="336"/>
        <end position="356"/>
    </location>
</feature>
<evidence type="ECO:0000256" key="4">
    <source>
        <dbReference type="ARBA" id="ARBA00023136"/>
    </source>
</evidence>
<protein>
    <recommendedName>
        <fullName evidence="9">Acetyl-coenzyme A transporter 1</fullName>
    </recommendedName>
</protein>
<name>A0A9P6M5S3_MORAP</name>
<sequence length="573" mass="63658">MSKTTEGQASSNDSNADSTASVKNSLPDRTAELHPSNGHTTAHNLDEKATMLTQKKRGGALLQDDEREELMMVNRGDAKGLDLTDSEKESTGSLSGKDTWNFILLVVLYLLQGVPVGLTFGSIPFLLKAKMSYSQIGIFSLAHYPYSMKFLWSPIVDAVYNKSLGRRKSWIVPIQLMTGLMFFWLGTNIEDWMAQDQIAVGTLTVVFFILIFFCATQDIAVDGWALTLLSKENLSYASTAQTIGLNTGYFLSFTVFLAFNSSEFSNKYFRTIPQDYGLVPLGGYLKFWAMMYLAITLWLVIMKKEQRSLSDEEDIGIKAVYKIILRIIRLPHMKSFMLVLLTAKIGFIANDAVTALKLLEKGFSKEDLALAVLIDFPFQIIFGYYAVRWSSGARPLKPWLWAFFAHLACCVIAMLLVYGFPADGVVTPAYFYMVLATTVATSFTSTVAFVSMGAFMTVIADPVIGGTYMTLLNTLSNFGGTWPRFFVLEAVDYFTVSSCSVVNKEGQDFSCASEPGKSLCEDLGGECVLQQDGYYYVSSMCVVVGGLLLIVYIAPTIRYLESLSPKKWKLDQK</sequence>
<feature type="transmembrane region" description="Helical" evidence="6">
    <location>
        <begin position="170"/>
        <end position="186"/>
    </location>
</feature>